<dbReference type="PANTHER" id="PTHR42733">
    <property type="entry name" value="DJ-1 PROTEIN"/>
    <property type="match status" value="1"/>
</dbReference>
<dbReference type="CDD" id="cd03134">
    <property type="entry name" value="GATase1_PfpI_like"/>
    <property type="match status" value="1"/>
</dbReference>
<reference evidence="4" key="1">
    <citation type="submission" date="2024-07" db="EMBL/GenBank/DDBJ databases">
        <title>Complete genome sequences of cellulolytic bacteria, Kitasatospora sp. CMC57 and Streptomyces sp. CMC78, isolated from Japanese agricultural soil.</title>
        <authorList>
            <person name="Hashimoto T."/>
            <person name="Ito M."/>
            <person name="Iwamoto M."/>
            <person name="Fukahori D."/>
            <person name="Shoda T."/>
            <person name="Sakoda M."/>
            <person name="Morohoshi T."/>
            <person name="Mitsuboshi M."/>
            <person name="Nishizawa T."/>
        </authorList>
    </citation>
    <scope>NUCLEOTIDE SEQUENCE</scope>
    <source>
        <strain evidence="4">CMC57</strain>
    </source>
</reference>
<evidence type="ECO:0000256" key="2">
    <source>
        <dbReference type="SAM" id="MobiDB-lite"/>
    </source>
</evidence>
<dbReference type="InterPro" id="IPR029062">
    <property type="entry name" value="Class_I_gatase-like"/>
</dbReference>
<proteinExistence type="inferred from homology"/>
<dbReference type="NCBIfam" id="TIGR01382">
    <property type="entry name" value="PfpI"/>
    <property type="match status" value="1"/>
</dbReference>
<evidence type="ECO:0000259" key="3">
    <source>
        <dbReference type="Pfam" id="PF01965"/>
    </source>
</evidence>
<dbReference type="EMBL" id="AP035881">
    <property type="protein sequence ID" value="BFP49744.1"/>
    <property type="molecule type" value="Genomic_DNA"/>
</dbReference>
<dbReference type="SUPFAM" id="SSF52317">
    <property type="entry name" value="Class I glutamine amidotransferase-like"/>
    <property type="match status" value="1"/>
</dbReference>
<feature type="domain" description="DJ-1/PfpI" evidence="3">
    <location>
        <begin position="47"/>
        <end position="220"/>
    </location>
</feature>
<comment type="similarity">
    <text evidence="1">Belongs to the peptidase C56 family.</text>
</comment>
<dbReference type="InterPro" id="IPR006286">
    <property type="entry name" value="C56_PfpI-like"/>
</dbReference>
<dbReference type="InterPro" id="IPR002818">
    <property type="entry name" value="DJ-1/PfpI"/>
</dbReference>
<dbReference type="Gene3D" id="3.40.50.880">
    <property type="match status" value="1"/>
</dbReference>
<accession>A0AB33K2G8</accession>
<dbReference type="PROSITE" id="PS51276">
    <property type="entry name" value="PEPTIDASE_C56_PFPI"/>
    <property type="match status" value="1"/>
</dbReference>
<name>A0AB33K2G8_9ACTN</name>
<evidence type="ECO:0000256" key="1">
    <source>
        <dbReference type="ARBA" id="ARBA00008542"/>
    </source>
</evidence>
<dbReference type="AlphaFoldDB" id="A0AB33K2G8"/>
<feature type="region of interest" description="Disordered" evidence="2">
    <location>
        <begin position="1"/>
        <end position="44"/>
    </location>
</feature>
<protein>
    <submittedName>
        <fullName evidence="4">Type 1 glutamine amidotransferase domain-containing protein</fullName>
    </submittedName>
</protein>
<organism evidence="4">
    <name type="scientific">Kitasatospora sp. CMC57</name>
    <dbReference type="NCBI Taxonomy" id="3231513"/>
    <lineage>
        <taxon>Bacteria</taxon>
        <taxon>Bacillati</taxon>
        <taxon>Actinomycetota</taxon>
        <taxon>Actinomycetes</taxon>
        <taxon>Kitasatosporales</taxon>
        <taxon>Streptomycetaceae</taxon>
        <taxon>Kitasatospora</taxon>
    </lineage>
</organism>
<evidence type="ECO:0000313" key="4">
    <source>
        <dbReference type="EMBL" id="BFP49744.1"/>
    </source>
</evidence>
<gene>
    <name evidence="4" type="ORF">KCMC57_61120</name>
</gene>
<keyword evidence="4" id="KW-0315">Glutamine amidotransferase</keyword>
<dbReference type="PANTHER" id="PTHR42733:SF12">
    <property type="entry name" value="PROTEINASE"/>
    <property type="match status" value="1"/>
</dbReference>
<dbReference type="Pfam" id="PF01965">
    <property type="entry name" value="DJ-1_PfpI"/>
    <property type="match status" value="1"/>
</dbReference>
<sequence length="227" mass="24031">MEDRPQGGAGGVPLHHEDEGPETRIGSPGPAGAEGSDRSDGAPLAGRRVAFLVAPEGAEQDELTKPWEAVREAGGSPVLVSTKAGKVRARHHLDEGDEFPVNAVVADVSAADYDALVLPGGVANPDFLRMDPRAVEFVSSFFSRSKPVAVICHGPWTLVEAGVLRGRTLTSWPSLRTDLTNAGAHWVDSEVEIDRSGPNVLVSSRKPDDLPAFNRALVEQFAGADRS</sequence>